<dbReference type="GO" id="GO:0090090">
    <property type="term" value="P:negative regulation of canonical Wnt signaling pathway"/>
    <property type="evidence" value="ECO:0007669"/>
    <property type="project" value="TreeGrafter"/>
</dbReference>
<dbReference type="GO" id="GO:0030424">
    <property type="term" value="C:axon"/>
    <property type="evidence" value="ECO:0007669"/>
    <property type="project" value="TreeGrafter"/>
</dbReference>
<dbReference type="AlphaFoldDB" id="A0A915J4A3"/>
<proteinExistence type="inferred from homology"/>
<dbReference type="InterPro" id="IPR000719">
    <property type="entry name" value="Prot_kinase_dom"/>
</dbReference>
<dbReference type="PANTHER" id="PTHR24057:SF0">
    <property type="entry name" value="PROTEIN KINASE SHAGGY-RELATED"/>
    <property type="match status" value="1"/>
</dbReference>
<keyword evidence="9" id="KW-1185">Reference proteome</keyword>
<dbReference type="PANTHER" id="PTHR24057">
    <property type="entry name" value="GLYCOGEN SYNTHASE KINASE-3 ALPHA"/>
    <property type="match status" value="1"/>
</dbReference>
<keyword evidence="2" id="KW-0723">Serine/threonine-protein kinase</keyword>
<protein>
    <submittedName>
        <fullName evidence="10">Protein kinase domain-containing protein</fullName>
    </submittedName>
</protein>
<feature type="domain" description="Protein kinase" evidence="8">
    <location>
        <begin position="47"/>
        <end position="85"/>
    </location>
</feature>
<dbReference type="InterPro" id="IPR050591">
    <property type="entry name" value="GSK-3"/>
</dbReference>
<evidence type="ECO:0000256" key="1">
    <source>
        <dbReference type="ARBA" id="ARBA00005527"/>
    </source>
</evidence>
<dbReference type="GO" id="GO:0032436">
    <property type="term" value="P:positive regulation of proteasomal ubiquitin-dependent protein catabolic process"/>
    <property type="evidence" value="ECO:0007669"/>
    <property type="project" value="TreeGrafter"/>
</dbReference>
<dbReference type="WBParaSite" id="nRc.2.0.1.t20960-RA">
    <property type="protein sequence ID" value="nRc.2.0.1.t20960-RA"/>
    <property type="gene ID" value="nRc.2.0.1.g20960"/>
</dbReference>
<keyword evidence="4 7" id="KW-0547">Nucleotide-binding</keyword>
<evidence type="ECO:0000313" key="10">
    <source>
        <dbReference type="WBParaSite" id="nRc.2.0.1.t20960-RA"/>
    </source>
</evidence>
<dbReference type="GO" id="GO:0004674">
    <property type="term" value="F:protein serine/threonine kinase activity"/>
    <property type="evidence" value="ECO:0007669"/>
    <property type="project" value="UniProtKB-KW"/>
</dbReference>
<evidence type="ECO:0000313" key="9">
    <source>
        <dbReference type="Proteomes" id="UP000887565"/>
    </source>
</evidence>
<dbReference type="SUPFAM" id="SSF56112">
    <property type="entry name" value="Protein kinase-like (PK-like)"/>
    <property type="match status" value="1"/>
</dbReference>
<keyword evidence="3" id="KW-0808">Transferase</keyword>
<evidence type="ECO:0000256" key="6">
    <source>
        <dbReference type="ARBA" id="ARBA00022840"/>
    </source>
</evidence>
<organism evidence="9 10">
    <name type="scientific">Romanomermis culicivorax</name>
    <name type="common">Nematode worm</name>
    <dbReference type="NCBI Taxonomy" id="13658"/>
    <lineage>
        <taxon>Eukaryota</taxon>
        <taxon>Metazoa</taxon>
        <taxon>Ecdysozoa</taxon>
        <taxon>Nematoda</taxon>
        <taxon>Enoplea</taxon>
        <taxon>Dorylaimia</taxon>
        <taxon>Mermithida</taxon>
        <taxon>Mermithoidea</taxon>
        <taxon>Mermithidae</taxon>
        <taxon>Romanomermis</taxon>
    </lineage>
</organism>
<evidence type="ECO:0000256" key="4">
    <source>
        <dbReference type="ARBA" id="ARBA00022741"/>
    </source>
</evidence>
<dbReference type="InterPro" id="IPR011009">
    <property type="entry name" value="Kinase-like_dom_sf"/>
</dbReference>
<sequence>MGLNPAQIRTVKGYAGYAIFNHSSSSPPSNNNVEERGNIDHQVDIQYTDTRLIGNGSFGVVYRAKLVQTGETVAIKKVLQDRRFK</sequence>
<dbReference type="GO" id="GO:0007165">
    <property type="term" value="P:signal transduction"/>
    <property type="evidence" value="ECO:0007669"/>
    <property type="project" value="TreeGrafter"/>
</dbReference>
<feature type="binding site" evidence="7">
    <location>
        <position position="77"/>
    </location>
    <ligand>
        <name>ATP</name>
        <dbReference type="ChEBI" id="CHEBI:30616"/>
    </ligand>
</feature>
<dbReference type="GO" id="GO:0005829">
    <property type="term" value="C:cytosol"/>
    <property type="evidence" value="ECO:0007669"/>
    <property type="project" value="TreeGrafter"/>
</dbReference>
<dbReference type="GO" id="GO:0005634">
    <property type="term" value="C:nucleus"/>
    <property type="evidence" value="ECO:0007669"/>
    <property type="project" value="TreeGrafter"/>
</dbReference>
<evidence type="ECO:0000256" key="7">
    <source>
        <dbReference type="PROSITE-ProRule" id="PRU10141"/>
    </source>
</evidence>
<keyword evidence="6 7" id="KW-0067">ATP-binding</keyword>
<evidence type="ECO:0000259" key="8">
    <source>
        <dbReference type="PROSITE" id="PS50011"/>
    </source>
</evidence>
<dbReference type="GO" id="GO:0030154">
    <property type="term" value="P:cell differentiation"/>
    <property type="evidence" value="ECO:0007669"/>
    <property type="project" value="TreeGrafter"/>
</dbReference>
<keyword evidence="5" id="KW-0418">Kinase</keyword>
<dbReference type="GO" id="GO:0005524">
    <property type="term" value="F:ATP binding"/>
    <property type="evidence" value="ECO:0007669"/>
    <property type="project" value="UniProtKB-UniRule"/>
</dbReference>
<dbReference type="Gene3D" id="3.30.200.20">
    <property type="entry name" value="Phosphorylase Kinase, domain 1"/>
    <property type="match status" value="1"/>
</dbReference>
<dbReference type="PROSITE" id="PS50011">
    <property type="entry name" value="PROTEIN_KINASE_DOM"/>
    <property type="match status" value="1"/>
</dbReference>
<name>A0A915J4A3_ROMCU</name>
<dbReference type="PROSITE" id="PS00107">
    <property type="entry name" value="PROTEIN_KINASE_ATP"/>
    <property type="match status" value="1"/>
</dbReference>
<reference evidence="10" key="1">
    <citation type="submission" date="2022-11" db="UniProtKB">
        <authorList>
            <consortium name="WormBaseParasite"/>
        </authorList>
    </citation>
    <scope>IDENTIFICATION</scope>
</reference>
<evidence type="ECO:0000256" key="2">
    <source>
        <dbReference type="ARBA" id="ARBA00022527"/>
    </source>
</evidence>
<accession>A0A915J4A3</accession>
<dbReference type="InterPro" id="IPR017441">
    <property type="entry name" value="Protein_kinase_ATP_BS"/>
</dbReference>
<dbReference type="GO" id="GO:0070507">
    <property type="term" value="P:regulation of microtubule cytoskeleton organization"/>
    <property type="evidence" value="ECO:0007669"/>
    <property type="project" value="TreeGrafter"/>
</dbReference>
<evidence type="ECO:0000256" key="5">
    <source>
        <dbReference type="ARBA" id="ARBA00022777"/>
    </source>
</evidence>
<dbReference type="Proteomes" id="UP000887565">
    <property type="component" value="Unplaced"/>
</dbReference>
<evidence type="ECO:0000256" key="3">
    <source>
        <dbReference type="ARBA" id="ARBA00022679"/>
    </source>
</evidence>
<comment type="similarity">
    <text evidence="1">Belongs to the protein kinase superfamily. CMGC Ser/Thr protein kinase family. GSK-3 subfamily.</text>
</comment>